<keyword evidence="2" id="KW-1185">Reference proteome</keyword>
<protein>
    <submittedName>
        <fullName evidence="1">Uncharacterized protein</fullName>
    </submittedName>
</protein>
<dbReference type="RefSeq" id="WP_034315230.1">
    <property type="nucleotide sequence ID" value="NZ_JFBM01000023.1"/>
</dbReference>
<evidence type="ECO:0000313" key="1">
    <source>
        <dbReference type="EMBL" id="KFU78568.1"/>
    </source>
</evidence>
<evidence type="ECO:0000313" key="2">
    <source>
        <dbReference type="Proteomes" id="UP000256220"/>
    </source>
</evidence>
<sequence>MANQNTARYRYIVADLRTGQVHAELPLRDVSFSSALNDVGEFQGRLVLGDPRIAVREPEFVTRPAHTALYVERDGVLVWGGIIWTSKYSSASRAIDIGAAGFLSYFDHRRVLPKDFDPASGNLGSVAVTYTDEDQTEIARNLVATAQGHPRGDIRIQSDPSVRSGIRRTIGYPGRELKSVGDALRELCALENGPDFAFDVGYGEGGHAVRRLRVGTPELGQQGTPYVWEFGGNLIEYSWPRDGSSMATRVFALGDENEAGQQVGIAQDTSPARLLLETEVSLVNLSDPVLLRSQARSALAAAVDPVVLPELTVRGDLDPVLGSYAVGDHAFIVVRDDFFPLGTRFRVRIVAFEVTPGDDAGEEKVQLTVSPISGGPS</sequence>
<dbReference type="AlphaFoldDB" id="A0A2P2FPB3"/>
<accession>A0A2P2FPB3</accession>
<dbReference type="EMBL" id="JFBM01000023">
    <property type="protein sequence ID" value="KFU78568.1"/>
    <property type="molecule type" value="Genomic_DNA"/>
</dbReference>
<name>A0A2P2FPB3_AMYLU</name>
<organism evidence="1 2">
    <name type="scientific">Amycolatopsis lurida NRRL 2430</name>
    <dbReference type="NCBI Taxonomy" id="1460371"/>
    <lineage>
        <taxon>Bacteria</taxon>
        <taxon>Bacillati</taxon>
        <taxon>Actinomycetota</taxon>
        <taxon>Actinomycetes</taxon>
        <taxon>Pseudonocardiales</taxon>
        <taxon>Pseudonocardiaceae</taxon>
        <taxon>Amycolatopsis</taxon>
    </lineage>
</organism>
<dbReference type="Proteomes" id="UP000256220">
    <property type="component" value="Unassembled WGS sequence"/>
</dbReference>
<proteinExistence type="predicted"/>
<comment type="caution">
    <text evidence="1">The sequence shown here is derived from an EMBL/GenBank/DDBJ whole genome shotgun (WGS) entry which is preliminary data.</text>
</comment>
<reference evidence="1 2" key="1">
    <citation type="journal article" date="2014" name="Genome Announc.">
        <title>Draft Genome Sequence of Amycolatopsis lurida NRRL 2430, Producer of the Glycopeptide Family Antibiotic Ristocetin.</title>
        <authorList>
            <person name="Kwun M.J."/>
            <person name="Hong H.J."/>
        </authorList>
    </citation>
    <scope>NUCLEOTIDE SEQUENCE [LARGE SCALE GENOMIC DNA]</scope>
    <source>
        <strain evidence="1 2">NRRL 2430</strain>
    </source>
</reference>
<gene>
    <name evidence="1" type="ORF">BB31_24215</name>
</gene>